<evidence type="ECO:0000313" key="3">
    <source>
        <dbReference type="Proteomes" id="UP001379533"/>
    </source>
</evidence>
<proteinExistence type="predicted"/>
<dbReference type="Proteomes" id="UP001379533">
    <property type="component" value="Chromosome"/>
</dbReference>
<organism evidence="2 3">
    <name type="scientific">Pendulispora brunnea</name>
    <dbReference type="NCBI Taxonomy" id="2905690"/>
    <lineage>
        <taxon>Bacteria</taxon>
        <taxon>Pseudomonadati</taxon>
        <taxon>Myxococcota</taxon>
        <taxon>Myxococcia</taxon>
        <taxon>Myxococcales</taxon>
        <taxon>Sorangiineae</taxon>
        <taxon>Pendulisporaceae</taxon>
        <taxon>Pendulispora</taxon>
    </lineage>
</organism>
<name>A0ABZ2KF43_9BACT</name>
<dbReference type="InterPro" id="IPR001279">
    <property type="entry name" value="Metallo-B-lactamas"/>
</dbReference>
<protein>
    <submittedName>
        <fullName evidence="2">MBL fold metallo-hydrolase</fullName>
    </submittedName>
</protein>
<sequence>MWYTDVGCVDEDLIVLGTIKNPVFLTGSGDDWALIEGGLTRHAPLVLRQLHHVLGDIRRIRRWLVTHSHYDHCGLLGQLYPYMPWVTVYASPETAKAFQSERARAVVQKISDATKSLAAPDEERPELPNPVLPPTVLSDIPITTVVDGDRVELDGRRSMLVRKTPGHSRCQIAYFDESRGRAFVSDALGELVEESYFCPLSFDDLAAYRTSIESIANLGAEEIVLGHHGRLTGAQAARAAADAKDGLERFADDARKLLPDARGALKTVAEQLSQRLHAPSVTFVPQDLHVQSMLRMLDLLEKDHALA</sequence>
<accession>A0ABZ2KF43</accession>
<feature type="domain" description="Metallo-beta-lactamase" evidence="1">
    <location>
        <begin position="19"/>
        <end position="227"/>
    </location>
</feature>
<reference evidence="2 3" key="1">
    <citation type="submission" date="2021-12" db="EMBL/GenBank/DDBJ databases">
        <title>Discovery of the Pendulisporaceae a myxobacterial family with distinct sporulation behavior and unique specialized metabolism.</title>
        <authorList>
            <person name="Garcia R."/>
            <person name="Popoff A."/>
            <person name="Bader C.D."/>
            <person name="Loehr J."/>
            <person name="Walesch S."/>
            <person name="Walt C."/>
            <person name="Boldt J."/>
            <person name="Bunk B."/>
            <person name="Haeckl F.J.F.P.J."/>
            <person name="Gunesch A.P."/>
            <person name="Birkelbach J."/>
            <person name="Nuebel U."/>
            <person name="Pietschmann T."/>
            <person name="Bach T."/>
            <person name="Mueller R."/>
        </authorList>
    </citation>
    <scope>NUCLEOTIDE SEQUENCE [LARGE SCALE GENOMIC DNA]</scope>
    <source>
        <strain evidence="2 3">MSr12523</strain>
    </source>
</reference>
<evidence type="ECO:0000259" key="1">
    <source>
        <dbReference type="SMART" id="SM00849"/>
    </source>
</evidence>
<dbReference type="InterPro" id="IPR036866">
    <property type="entry name" value="RibonucZ/Hydroxyglut_hydro"/>
</dbReference>
<dbReference type="PANTHER" id="PTHR42951">
    <property type="entry name" value="METALLO-BETA-LACTAMASE DOMAIN-CONTAINING"/>
    <property type="match status" value="1"/>
</dbReference>
<dbReference type="EMBL" id="CP089982">
    <property type="protein sequence ID" value="WXA96127.1"/>
    <property type="molecule type" value="Genomic_DNA"/>
</dbReference>
<dbReference type="SMART" id="SM00849">
    <property type="entry name" value="Lactamase_B"/>
    <property type="match status" value="1"/>
</dbReference>
<dbReference type="RefSeq" id="WP_394846739.1">
    <property type="nucleotide sequence ID" value="NZ_CP089982.1"/>
</dbReference>
<dbReference type="Gene3D" id="3.60.15.10">
    <property type="entry name" value="Ribonuclease Z/Hydroxyacylglutathione hydrolase-like"/>
    <property type="match status" value="1"/>
</dbReference>
<dbReference type="Pfam" id="PF00753">
    <property type="entry name" value="Lactamase_B"/>
    <property type="match status" value="1"/>
</dbReference>
<evidence type="ECO:0000313" key="2">
    <source>
        <dbReference type="EMBL" id="WXA96127.1"/>
    </source>
</evidence>
<dbReference type="InterPro" id="IPR050855">
    <property type="entry name" value="NDM-1-like"/>
</dbReference>
<keyword evidence="3" id="KW-1185">Reference proteome</keyword>
<dbReference type="SUPFAM" id="SSF56281">
    <property type="entry name" value="Metallo-hydrolase/oxidoreductase"/>
    <property type="match status" value="1"/>
</dbReference>
<dbReference type="PANTHER" id="PTHR42951:SF17">
    <property type="entry name" value="METALLO-BETA-LACTAMASE DOMAIN-CONTAINING PROTEIN"/>
    <property type="match status" value="1"/>
</dbReference>
<gene>
    <name evidence="2" type="ORF">LZC95_04650</name>
</gene>